<dbReference type="InterPro" id="IPR023415">
    <property type="entry name" value="LDLR_class-A_CS"/>
</dbReference>
<evidence type="ECO:0000256" key="10">
    <source>
        <dbReference type="PROSITE-ProRule" id="PRU00124"/>
    </source>
</evidence>
<feature type="domain" description="SEA" evidence="12">
    <location>
        <begin position="258"/>
        <end position="371"/>
    </location>
</feature>
<feature type="compositionally biased region" description="Acidic residues" evidence="11">
    <location>
        <begin position="103"/>
        <end position="163"/>
    </location>
</feature>
<keyword evidence="3" id="KW-0812">Transmembrane</keyword>
<organism evidence="13 14">
    <name type="scientific">Diabrotica balteata</name>
    <name type="common">Banded cucumber beetle</name>
    <dbReference type="NCBI Taxonomy" id="107213"/>
    <lineage>
        <taxon>Eukaryota</taxon>
        <taxon>Metazoa</taxon>
        <taxon>Ecdysozoa</taxon>
        <taxon>Arthropoda</taxon>
        <taxon>Hexapoda</taxon>
        <taxon>Insecta</taxon>
        <taxon>Pterygota</taxon>
        <taxon>Neoptera</taxon>
        <taxon>Endopterygota</taxon>
        <taxon>Coleoptera</taxon>
        <taxon>Polyphaga</taxon>
        <taxon>Cucujiformia</taxon>
        <taxon>Chrysomeloidea</taxon>
        <taxon>Chrysomelidae</taxon>
        <taxon>Galerucinae</taxon>
        <taxon>Diabroticina</taxon>
        <taxon>Diabroticites</taxon>
        <taxon>Diabrotica</taxon>
    </lineage>
</organism>
<dbReference type="InterPro" id="IPR036055">
    <property type="entry name" value="LDL_receptor-like_sf"/>
</dbReference>
<dbReference type="GO" id="GO:0005041">
    <property type="term" value="F:low-density lipoprotein particle receptor activity"/>
    <property type="evidence" value="ECO:0007669"/>
    <property type="project" value="TreeGrafter"/>
</dbReference>
<evidence type="ECO:0000256" key="2">
    <source>
        <dbReference type="ARBA" id="ARBA00004308"/>
    </source>
</evidence>
<feature type="compositionally biased region" description="Basic residues" evidence="11">
    <location>
        <begin position="69"/>
        <end position="99"/>
    </location>
</feature>
<evidence type="ECO:0000256" key="7">
    <source>
        <dbReference type="ARBA" id="ARBA00023157"/>
    </source>
</evidence>
<protein>
    <recommendedName>
        <fullName evidence="12">SEA domain-containing protein</fullName>
    </recommendedName>
</protein>
<dbReference type="InterPro" id="IPR002172">
    <property type="entry name" value="LDrepeatLR_classA_rpt"/>
</dbReference>
<evidence type="ECO:0000256" key="11">
    <source>
        <dbReference type="SAM" id="MobiDB-lite"/>
    </source>
</evidence>
<dbReference type="GO" id="GO:0012505">
    <property type="term" value="C:endomembrane system"/>
    <property type="evidence" value="ECO:0007669"/>
    <property type="project" value="UniProtKB-SubCell"/>
</dbReference>
<keyword evidence="7 10" id="KW-1015">Disulfide bond</keyword>
<dbReference type="PANTHER" id="PTHR22722:SF5">
    <property type="entry name" value="LOW-DENSITY LIPOPROTEIN RECEPTOR-RELATED PROTEIN 1B"/>
    <property type="match status" value="1"/>
</dbReference>
<keyword evidence="14" id="KW-1185">Reference proteome</keyword>
<feature type="region of interest" description="Disordered" evidence="11">
    <location>
        <begin position="441"/>
        <end position="515"/>
    </location>
</feature>
<evidence type="ECO:0000259" key="12">
    <source>
        <dbReference type="PROSITE" id="PS50024"/>
    </source>
</evidence>
<evidence type="ECO:0000256" key="8">
    <source>
        <dbReference type="ARBA" id="ARBA00023170"/>
    </source>
</evidence>
<dbReference type="AlphaFoldDB" id="A0A9N9T9R0"/>
<dbReference type="PANTHER" id="PTHR22722">
    <property type="entry name" value="LOW-DENSITY LIPOPROTEIN RECEPTOR-RELATED PROTEIN 2-RELATED"/>
    <property type="match status" value="1"/>
</dbReference>
<feature type="region of interest" description="Disordered" evidence="11">
    <location>
        <begin position="60"/>
        <end position="256"/>
    </location>
</feature>
<feature type="compositionally biased region" description="Basic and acidic residues" evidence="11">
    <location>
        <begin position="184"/>
        <end position="201"/>
    </location>
</feature>
<dbReference type="SMART" id="SM00192">
    <property type="entry name" value="LDLa"/>
    <property type="match status" value="4"/>
</dbReference>
<feature type="disulfide bond" evidence="10">
    <location>
        <begin position="376"/>
        <end position="388"/>
    </location>
</feature>
<feature type="disulfide bond" evidence="10">
    <location>
        <begin position="383"/>
        <end position="401"/>
    </location>
</feature>
<dbReference type="InterPro" id="IPR051221">
    <property type="entry name" value="LDLR-related"/>
</dbReference>
<dbReference type="PROSITE" id="PS01209">
    <property type="entry name" value="LDLRA_1"/>
    <property type="match status" value="3"/>
</dbReference>
<dbReference type="Pfam" id="PF00057">
    <property type="entry name" value="Ldl_recept_a"/>
    <property type="match status" value="2"/>
</dbReference>
<dbReference type="PRINTS" id="PR00261">
    <property type="entry name" value="LDLRECEPTOR"/>
</dbReference>
<feature type="compositionally biased region" description="Acidic residues" evidence="11">
    <location>
        <begin position="202"/>
        <end position="231"/>
    </location>
</feature>
<keyword evidence="8" id="KW-0675">Receptor</keyword>
<feature type="disulfide bond" evidence="10">
    <location>
        <begin position="581"/>
        <end position="596"/>
    </location>
</feature>
<dbReference type="PROSITE" id="PS50068">
    <property type="entry name" value="LDLRA_2"/>
    <property type="match status" value="4"/>
</dbReference>
<dbReference type="EMBL" id="OU898282">
    <property type="protein sequence ID" value="CAG9837108.1"/>
    <property type="molecule type" value="Genomic_DNA"/>
</dbReference>
<feature type="disulfide bond" evidence="10">
    <location>
        <begin position="395"/>
        <end position="410"/>
    </location>
</feature>
<comment type="subcellular location">
    <subcellularLocation>
        <location evidence="2">Endomembrane system</location>
    </subcellularLocation>
    <subcellularLocation>
        <location evidence="1">Membrane</location>
        <topology evidence="1">Single-pass membrane protein</topology>
    </subcellularLocation>
</comment>
<feature type="disulfide bond" evidence="10">
    <location>
        <begin position="562"/>
        <end position="574"/>
    </location>
</feature>
<dbReference type="SUPFAM" id="SSF57424">
    <property type="entry name" value="LDL receptor-like module"/>
    <property type="match status" value="4"/>
</dbReference>
<keyword evidence="4" id="KW-0677">Repeat</keyword>
<feature type="compositionally biased region" description="Low complexity" evidence="11">
    <location>
        <begin position="441"/>
        <end position="500"/>
    </location>
</feature>
<accession>A0A9N9T9R0</accession>
<name>A0A9N9T9R0_DIABA</name>
<dbReference type="Gene3D" id="4.10.400.10">
    <property type="entry name" value="Low-density Lipoprotein Receptor"/>
    <property type="match status" value="4"/>
</dbReference>
<dbReference type="GO" id="GO:0005886">
    <property type="term" value="C:plasma membrane"/>
    <property type="evidence" value="ECO:0007669"/>
    <property type="project" value="TreeGrafter"/>
</dbReference>
<evidence type="ECO:0000313" key="14">
    <source>
        <dbReference type="Proteomes" id="UP001153709"/>
    </source>
</evidence>
<dbReference type="FunFam" id="4.10.400.10:FF:000045">
    <property type="entry name" value="Low-density lipoprotein receptor-related protein 2"/>
    <property type="match status" value="1"/>
</dbReference>
<evidence type="ECO:0000256" key="3">
    <source>
        <dbReference type="ARBA" id="ARBA00022692"/>
    </source>
</evidence>
<dbReference type="InterPro" id="IPR000082">
    <property type="entry name" value="SEA_dom"/>
</dbReference>
<keyword evidence="5" id="KW-1133">Transmembrane helix</keyword>
<dbReference type="PROSITE" id="PS50024">
    <property type="entry name" value="SEA"/>
    <property type="match status" value="1"/>
</dbReference>
<keyword evidence="9" id="KW-0325">Glycoprotein</keyword>
<dbReference type="OrthoDB" id="2019384at2759"/>
<evidence type="ECO:0000256" key="1">
    <source>
        <dbReference type="ARBA" id="ARBA00004167"/>
    </source>
</evidence>
<gene>
    <name evidence="13" type="ORF">DIABBA_LOCUS10126</name>
</gene>
<dbReference type="Gene3D" id="3.30.70.960">
    <property type="entry name" value="SEA domain"/>
    <property type="match status" value="1"/>
</dbReference>
<evidence type="ECO:0000256" key="5">
    <source>
        <dbReference type="ARBA" id="ARBA00022989"/>
    </source>
</evidence>
<feature type="disulfide bond" evidence="10">
    <location>
        <begin position="618"/>
        <end position="633"/>
    </location>
</feature>
<dbReference type="Proteomes" id="UP001153709">
    <property type="component" value="Chromosome 7"/>
</dbReference>
<feature type="disulfide bond" evidence="10">
    <location>
        <begin position="569"/>
        <end position="587"/>
    </location>
</feature>
<feature type="disulfide bond" evidence="10">
    <location>
        <begin position="540"/>
        <end position="555"/>
    </location>
</feature>
<sequence length="636" mass="71017">MTSIEPEVDTDLVFDGRDNHPRLRREVDVIDNDSSPPVEEHWLTSTVNRIKRSINHIFSKDTNPEKLDHHHKQTKTVHHNAKVISNHHHKGNTLRRKHRQADDEYNSAEESEYDGQDDGQDSQEEQYDIDEDGGQQSADDDYDGQQTDDEEYDSQQTDDDDNQEQIGEQHEGQDEQNGDSNGQSHHDNGNHNKIDGTKNKNDDDDEFVPLEIGEGSDDDIDGNGPDDDEDNNGGISGDFGSGEEEPNIPTTPRFDYGHPRIFRIAFTLQELYQDAYNNRNSPQFKALAERIKREVESVYNNVPGQQFVTVISIEKRQDPFKVRVTVDVDSEGNANSEDIKRAIYDPVKTIHRLGQLTTADPEDLRFTEFGESGQKCGINEILCKSGQCVPANARCDGINDCNDGSDEEGCLIEPPIVPKTTENPDQNPDQPIEVDVIPTTTTTTETPETTVFETEPPTTTPPTTTTTSTEAPFTWETEPPTTPTTTTTTTTTTARTTTVESEPDTESPIIDEGSGAGDCRADDSVKCADGSRIICADQQCDGQEDCDDGSDEINCVTTRKECRQGEFKCDVYRCIPLSQHCDGKMDCTDGTDEHNCQRECNDNEFSCDDQCLPLERKCDGNRDCRDNADEQDCPGK</sequence>
<dbReference type="Pfam" id="PF01390">
    <property type="entry name" value="SEA"/>
    <property type="match status" value="1"/>
</dbReference>
<evidence type="ECO:0000256" key="9">
    <source>
        <dbReference type="ARBA" id="ARBA00023180"/>
    </source>
</evidence>
<evidence type="ECO:0000256" key="6">
    <source>
        <dbReference type="ARBA" id="ARBA00023136"/>
    </source>
</evidence>
<reference evidence="13" key="1">
    <citation type="submission" date="2022-01" db="EMBL/GenBank/DDBJ databases">
        <authorList>
            <person name="King R."/>
        </authorList>
    </citation>
    <scope>NUCLEOTIDE SEQUENCE</scope>
</reference>
<proteinExistence type="predicted"/>
<dbReference type="GO" id="GO:0043235">
    <property type="term" value="C:receptor complex"/>
    <property type="evidence" value="ECO:0007669"/>
    <property type="project" value="TreeGrafter"/>
</dbReference>
<dbReference type="CDD" id="cd00112">
    <property type="entry name" value="LDLa"/>
    <property type="match status" value="4"/>
</dbReference>
<comment type="caution">
    <text evidence="10">Lacks conserved residue(s) required for the propagation of feature annotation.</text>
</comment>
<dbReference type="InterPro" id="IPR036364">
    <property type="entry name" value="SEA_dom_sf"/>
</dbReference>
<keyword evidence="6" id="KW-0472">Membrane</keyword>
<evidence type="ECO:0000313" key="13">
    <source>
        <dbReference type="EMBL" id="CAG9837108.1"/>
    </source>
</evidence>
<evidence type="ECO:0000256" key="4">
    <source>
        <dbReference type="ARBA" id="ARBA00022737"/>
    </source>
</evidence>